<keyword evidence="2" id="KW-1185">Reference proteome</keyword>
<evidence type="ECO:0000313" key="2">
    <source>
        <dbReference type="Proteomes" id="UP000306416"/>
    </source>
</evidence>
<accession>A0A4S1C9T1</accession>
<protein>
    <submittedName>
        <fullName evidence="1">Four helix bundle protein</fullName>
    </submittedName>
</protein>
<organism evidence="1 2">
    <name type="scientific">Geomonas terrae</name>
    <dbReference type="NCBI Taxonomy" id="2562681"/>
    <lineage>
        <taxon>Bacteria</taxon>
        <taxon>Pseudomonadati</taxon>
        <taxon>Thermodesulfobacteriota</taxon>
        <taxon>Desulfuromonadia</taxon>
        <taxon>Geobacterales</taxon>
        <taxon>Geobacteraceae</taxon>
        <taxon>Geomonas</taxon>
    </lineage>
</organism>
<dbReference type="InterPro" id="IPR012657">
    <property type="entry name" value="23S_rRNA-intervening_sequence"/>
</dbReference>
<dbReference type="InterPro" id="IPR036583">
    <property type="entry name" value="23S_rRNA_IVS_sf"/>
</dbReference>
<dbReference type="SUPFAM" id="SSF158446">
    <property type="entry name" value="IVS-encoded protein-like"/>
    <property type="match status" value="1"/>
</dbReference>
<dbReference type="RefSeq" id="WP_135872984.1">
    <property type="nucleotide sequence ID" value="NZ_SRSC01000006.1"/>
</dbReference>
<dbReference type="NCBIfam" id="TIGR02436">
    <property type="entry name" value="four helix bundle protein"/>
    <property type="match status" value="1"/>
</dbReference>
<sequence>MRIERFEDVDSWKQARLLVADIYKFLGECKDYGFKDQIQRAAVSVMSNIAEGFDRGSNRELIQYLIVSRGSASEVKSLAYAGLDIGYFSREAFEDVIMRCNRISNTLNGFIRFLKTSQRKA</sequence>
<dbReference type="PANTHER" id="PTHR38471">
    <property type="entry name" value="FOUR HELIX BUNDLE PROTEIN"/>
    <property type="match status" value="1"/>
</dbReference>
<comment type="caution">
    <text evidence="1">The sequence shown here is derived from an EMBL/GenBank/DDBJ whole genome shotgun (WGS) entry which is preliminary data.</text>
</comment>
<dbReference type="AlphaFoldDB" id="A0A4S1C9T1"/>
<dbReference type="PANTHER" id="PTHR38471:SF2">
    <property type="entry name" value="FOUR HELIX BUNDLE PROTEIN"/>
    <property type="match status" value="1"/>
</dbReference>
<dbReference type="Pfam" id="PF05635">
    <property type="entry name" value="23S_rRNA_IVP"/>
    <property type="match status" value="1"/>
</dbReference>
<evidence type="ECO:0000313" key="1">
    <source>
        <dbReference type="EMBL" id="TGU70047.1"/>
    </source>
</evidence>
<gene>
    <name evidence="1" type="ORF">E4633_19790</name>
</gene>
<reference evidence="1 2" key="1">
    <citation type="submission" date="2019-04" db="EMBL/GenBank/DDBJ databases">
        <title>Geobacter oryzae sp. nov., ferric-reducing bacteria isolated from paddy soil.</title>
        <authorList>
            <person name="Xu Z."/>
            <person name="Masuda Y."/>
            <person name="Itoh H."/>
            <person name="Senoo K."/>
        </authorList>
    </citation>
    <scope>NUCLEOTIDE SEQUENCE [LARGE SCALE GENOMIC DNA]</scope>
    <source>
        <strain evidence="1 2">Red111</strain>
    </source>
</reference>
<dbReference type="Proteomes" id="UP000306416">
    <property type="component" value="Unassembled WGS sequence"/>
</dbReference>
<dbReference type="EMBL" id="SRSC01000006">
    <property type="protein sequence ID" value="TGU70047.1"/>
    <property type="molecule type" value="Genomic_DNA"/>
</dbReference>
<proteinExistence type="predicted"/>
<dbReference type="CDD" id="cd16377">
    <property type="entry name" value="23S_rRNA_IVP_like"/>
    <property type="match status" value="1"/>
</dbReference>
<name>A0A4S1C9T1_9BACT</name>
<dbReference type="Gene3D" id="1.20.1440.60">
    <property type="entry name" value="23S rRNA-intervening sequence"/>
    <property type="match status" value="1"/>
</dbReference>